<dbReference type="InterPro" id="IPR011466">
    <property type="entry name" value="DUF1572"/>
</dbReference>
<reference evidence="1 2" key="1">
    <citation type="submission" date="2016-11" db="EMBL/GenBank/DDBJ databases">
        <title>Comparative genomics of Acidibacillus ferroxidans species.</title>
        <authorList>
            <person name="Oliveira G."/>
            <person name="Nunes G."/>
            <person name="Oliveira R."/>
            <person name="Araujo F."/>
            <person name="Salim A."/>
            <person name="Scholte L."/>
            <person name="Morais D."/>
            <person name="Nancucheo I."/>
            <person name="Johnson D.B."/>
            <person name="Grail B."/>
            <person name="Bittencourt J."/>
            <person name="Valadares R."/>
        </authorList>
    </citation>
    <scope>NUCLEOTIDE SEQUENCE [LARGE SCALE GENOMIC DNA]</scope>
    <source>
        <strain evidence="1 2">Y002</strain>
    </source>
</reference>
<protein>
    <recommendedName>
        <fullName evidence="3">DUF1572 domain-containing protein</fullName>
    </recommendedName>
</protein>
<dbReference type="Proteomes" id="UP000245380">
    <property type="component" value="Unassembled WGS sequence"/>
</dbReference>
<dbReference type="RefSeq" id="WP_109431082.1">
    <property type="nucleotide sequence ID" value="NZ_MPDK01000018.1"/>
</dbReference>
<keyword evidence="2" id="KW-1185">Reference proteome</keyword>
<dbReference type="EMBL" id="MPDK01000018">
    <property type="protein sequence ID" value="PWI57110.1"/>
    <property type="molecule type" value="Genomic_DNA"/>
</dbReference>
<dbReference type="AlphaFoldDB" id="A0A2U3D745"/>
<evidence type="ECO:0000313" key="1">
    <source>
        <dbReference type="EMBL" id="PWI57110.1"/>
    </source>
</evidence>
<evidence type="ECO:0008006" key="3">
    <source>
        <dbReference type="Google" id="ProtNLM"/>
    </source>
</evidence>
<comment type="caution">
    <text evidence="1">The sequence shown here is derived from an EMBL/GenBank/DDBJ whole genome shotgun (WGS) entry which is preliminary data.</text>
</comment>
<dbReference type="Gene3D" id="1.20.120.450">
    <property type="entry name" value="dinb family like domain"/>
    <property type="match status" value="1"/>
</dbReference>
<dbReference type="Pfam" id="PF07609">
    <property type="entry name" value="DUF1572"/>
    <property type="match status" value="1"/>
</dbReference>
<accession>A0A2U3D745</accession>
<sequence>MEQYEESVATMYLAAIRQQFQSIKDLGDRTLEQLEEQQLHFTPNEESNNIATIIKHLHGNMRSRWTDFLTSDGEKPDRKRDEEFIDRQQTKNEILELWNMGWKITFAAIEALTPADLIKTVYIRQEPHTVIQAIERQISHYSNHVGQIIYIGKLLTNTAWKTLTIPRNRSL</sequence>
<name>A0A2U3D745_SULT2</name>
<organism evidence="1 2">
    <name type="scientific">Sulfoacidibacillus thermotolerans</name>
    <name type="common">Acidibacillus sulfuroxidans</name>
    <dbReference type="NCBI Taxonomy" id="1765684"/>
    <lineage>
        <taxon>Bacteria</taxon>
        <taxon>Bacillati</taxon>
        <taxon>Bacillota</taxon>
        <taxon>Bacilli</taxon>
        <taxon>Bacillales</taxon>
        <taxon>Alicyclobacillaceae</taxon>
        <taxon>Sulfoacidibacillus</taxon>
    </lineage>
</organism>
<dbReference type="OrthoDB" id="68731at2"/>
<gene>
    <name evidence="1" type="ORF">BM613_10145</name>
</gene>
<dbReference type="SUPFAM" id="SSF109854">
    <property type="entry name" value="DinB/YfiT-like putative metalloenzymes"/>
    <property type="match status" value="1"/>
</dbReference>
<dbReference type="InterPro" id="IPR034660">
    <property type="entry name" value="DinB/YfiT-like"/>
</dbReference>
<evidence type="ECO:0000313" key="2">
    <source>
        <dbReference type="Proteomes" id="UP000245380"/>
    </source>
</evidence>
<proteinExistence type="predicted"/>